<evidence type="ECO:0000313" key="2">
    <source>
        <dbReference type="Proteomes" id="UP000732399"/>
    </source>
</evidence>
<accession>A0ABX1CV48</accession>
<dbReference type="RefSeq" id="WP_168135843.1">
    <property type="nucleotide sequence ID" value="NZ_JAAVJH010000015.1"/>
</dbReference>
<name>A0ABX1CV48_9SPHN</name>
<sequence>MMDLKPNCECCDRDLPPDSPDARICTYECTFCADCVETVLGGVCPNCQGNFVPRPIRPPAALATDPASTVRVLRGGPCGELRATREAA</sequence>
<protein>
    <submittedName>
        <fullName evidence="1">DUF1272 domain-containing protein</fullName>
    </submittedName>
</protein>
<dbReference type="EMBL" id="JAAVJH010000015">
    <property type="protein sequence ID" value="NJR80287.1"/>
    <property type="molecule type" value="Genomic_DNA"/>
</dbReference>
<reference evidence="1 2" key="1">
    <citation type="submission" date="2020-03" db="EMBL/GenBank/DDBJ databases">
        <authorList>
            <person name="Wang L."/>
            <person name="He N."/>
            <person name="Li Y."/>
            <person name="Fang Y."/>
            <person name="Zhang F."/>
        </authorList>
    </citation>
    <scope>NUCLEOTIDE SEQUENCE [LARGE SCALE GENOMIC DNA]</scope>
    <source>
        <strain evidence="1 2">36D10-4-7</strain>
    </source>
</reference>
<dbReference type="InterPro" id="IPR010696">
    <property type="entry name" value="DUF1272"/>
</dbReference>
<keyword evidence="2" id="KW-1185">Reference proteome</keyword>
<organism evidence="1 2">
    <name type="scientific">Sphingomonas corticis</name>
    <dbReference type="NCBI Taxonomy" id="2722791"/>
    <lineage>
        <taxon>Bacteria</taxon>
        <taxon>Pseudomonadati</taxon>
        <taxon>Pseudomonadota</taxon>
        <taxon>Alphaproteobacteria</taxon>
        <taxon>Sphingomonadales</taxon>
        <taxon>Sphingomonadaceae</taxon>
        <taxon>Sphingomonas</taxon>
    </lineage>
</organism>
<dbReference type="Pfam" id="PF06906">
    <property type="entry name" value="DUF1272"/>
    <property type="match status" value="1"/>
</dbReference>
<comment type="caution">
    <text evidence="1">The sequence shown here is derived from an EMBL/GenBank/DDBJ whole genome shotgun (WGS) entry which is preliminary data.</text>
</comment>
<gene>
    <name evidence="1" type="ORF">HBH26_17030</name>
</gene>
<evidence type="ECO:0000313" key="1">
    <source>
        <dbReference type="EMBL" id="NJR80287.1"/>
    </source>
</evidence>
<dbReference type="Proteomes" id="UP000732399">
    <property type="component" value="Unassembled WGS sequence"/>
</dbReference>
<proteinExistence type="predicted"/>